<keyword evidence="2" id="KW-0472">Membrane</keyword>
<proteinExistence type="predicted"/>
<evidence type="ECO:0000313" key="4">
    <source>
        <dbReference type="Proteomes" id="UP000265801"/>
    </source>
</evidence>
<keyword evidence="2" id="KW-0812">Transmembrane</keyword>
<name>A0A3A1R5B1_9BACI</name>
<gene>
    <name evidence="3" type="ORF">D3H55_04400</name>
</gene>
<dbReference type="RefSeq" id="WP_119545704.1">
    <property type="nucleotide sequence ID" value="NZ_QXIR01000004.1"/>
</dbReference>
<dbReference type="OrthoDB" id="2622010at2"/>
<feature type="transmembrane region" description="Helical" evidence="2">
    <location>
        <begin position="7"/>
        <end position="27"/>
    </location>
</feature>
<comment type="caution">
    <text evidence="3">The sequence shown here is derived from an EMBL/GenBank/DDBJ whole genome shotgun (WGS) entry which is preliminary data.</text>
</comment>
<evidence type="ECO:0000256" key="2">
    <source>
        <dbReference type="SAM" id="Phobius"/>
    </source>
</evidence>
<feature type="compositionally biased region" description="Polar residues" evidence="1">
    <location>
        <begin position="179"/>
        <end position="190"/>
    </location>
</feature>
<dbReference type="AlphaFoldDB" id="A0A3A1R5B1"/>
<keyword evidence="2" id="KW-1133">Transmembrane helix</keyword>
<protein>
    <submittedName>
        <fullName evidence="3">Uncharacterized protein</fullName>
    </submittedName>
</protein>
<keyword evidence="4" id="KW-1185">Reference proteome</keyword>
<sequence length="190" mass="22236">MRRKKQAGSIVFLSVTTLIGMILLPFAIFKRSFKDWLIVFLVSVIGNSAADRYLVSQGFLQYNIRPYKKRFKIHLPFDYIHYPLILLYYNQWTLNSKPAGIFFKLFPFVIPQVLIESIAERKSDLITWRKGWTWYHSFLTLVIKLLACRGIIALIRTINKDAISAKKTPFHEDPDLNTKIKNAPQSEKRN</sequence>
<dbReference type="InterPro" id="IPR048147">
    <property type="entry name" value="CBO0543-like"/>
</dbReference>
<dbReference type="NCBIfam" id="NF041644">
    <property type="entry name" value="CBO0543_fam"/>
    <property type="match status" value="1"/>
</dbReference>
<dbReference type="Proteomes" id="UP000265801">
    <property type="component" value="Unassembled WGS sequence"/>
</dbReference>
<evidence type="ECO:0000256" key="1">
    <source>
        <dbReference type="SAM" id="MobiDB-lite"/>
    </source>
</evidence>
<feature type="region of interest" description="Disordered" evidence="1">
    <location>
        <begin position="171"/>
        <end position="190"/>
    </location>
</feature>
<evidence type="ECO:0000313" key="3">
    <source>
        <dbReference type="EMBL" id="RIW37286.1"/>
    </source>
</evidence>
<organism evidence="3 4">
    <name type="scientific">Bacillus salacetis</name>
    <dbReference type="NCBI Taxonomy" id="2315464"/>
    <lineage>
        <taxon>Bacteria</taxon>
        <taxon>Bacillati</taxon>
        <taxon>Bacillota</taxon>
        <taxon>Bacilli</taxon>
        <taxon>Bacillales</taxon>
        <taxon>Bacillaceae</taxon>
        <taxon>Bacillus</taxon>
    </lineage>
</organism>
<reference evidence="3 4" key="1">
    <citation type="submission" date="2018-09" db="EMBL/GenBank/DDBJ databases">
        <title>Bacillus saliacetes sp. nov., isolated from Thai shrimp paste (Ka-pi).</title>
        <authorList>
            <person name="Daroonpunt R."/>
            <person name="Tanasupawat S."/>
            <person name="Yiamsombut S."/>
        </authorList>
    </citation>
    <scope>NUCLEOTIDE SEQUENCE [LARGE SCALE GENOMIC DNA]</scope>
    <source>
        <strain evidence="3 4">SKP7-4</strain>
    </source>
</reference>
<accession>A0A3A1R5B1</accession>
<dbReference type="EMBL" id="QXIR01000004">
    <property type="protein sequence ID" value="RIW37286.1"/>
    <property type="molecule type" value="Genomic_DNA"/>
</dbReference>
<feature type="transmembrane region" description="Helical" evidence="2">
    <location>
        <begin position="131"/>
        <end position="155"/>
    </location>
</feature>